<evidence type="ECO:0000313" key="3">
    <source>
        <dbReference type="EMBL" id="KAL2785820.1"/>
    </source>
</evidence>
<sequence length="312" mass="34443">MSLADLRNSMPVRHGARRSRTTHLARSQKRLCDSPTSILDLPRELIEIIARALPLPSLKNLRLTCGYMHSATRSLYMRESSEVVFTDLGHDSLSHLVMASNDSDLAPSIRKLVVEAKPGSCSEHPFGGRVTPFGSGLSWPRDGPVAPSSSQKQWVDVLQRLPNCTRLAITAKNYHMYPAAWRDADVDGLGIDATIELVLSLIARAQMPLRYSNMWLCTRWQEPDKSTDIYWPPIDTSVLQAAAFKAACAGLQSFTFGRLMDRSETRCVNVVTPLLKAATICGGYRSILTRGPTRLPFSPTSCLLSSSVLSKN</sequence>
<gene>
    <name evidence="3" type="ORF">BJX66DRAFT_342726</name>
</gene>
<dbReference type="InterPro" id="IPR036047">
    <property type="entry name" value="F-box-like_dom_sf"/>
</dbReference>
<accession>A0ABR4FRD5</accession>
<keyword evidence="4" id="KW-1185">Reference proteome</keyword>
<comment type="caution">
    <text evidence="3">The sequence shown here is derived from an EMBL/GenBank/DDBJ whole genome shotgun (WGS) entry which is preliminary data.</text>
</comment>
<dbReference type="InterPro" id="IPR001810">
    <property type="entry name" value="F-box_dom"/>
</dbReference>
<feature type="compositionally biased region" description="Basic residues" evidence="1">
    <location>
        <begin position="14"/>
        <end position="27"/>
    </location>
</feature>
<dbReference type="Proteomes" id="UP001610563">
    <property type="component" value="Unassembled WGS sequence"/>
</dbReference>
<name>A0ABR4FRD5_9EURO</name>
<dbReference type="SUPFAM" id="SSF81383">
    <property type="entry name" value="F-box domain"/>
    <property type="match status" value="1"/>
</dbReference>
<evidence type="ECO:0000313" key="4">
    <source>
        <dbReference type="Proteomes" id="UP001610563"/>
    </source>
</evidence>
<feature type="domain" description="F-box" evidence="2">
    <location>
        <begin position="35"/>
        <end position="88"/>
    </location>
</feature>
<organism evidence="3 4">
    <name type="scientific">Aspergillus keveii</name>
    <dbReference type="NCBI Taxonomy" id="714993"/>
    <lineage>
        <taxon>Eukaryota</taxon>
        <taxon>Fungi</taxon>
        <taxon>Dikarya</taxon>
        <taxon>Ascomycota</taxon>
        <taxon>Pezizomycotina</taxon>
        <taxon>Eurotiomycetes</taxon>
        <taxon>Eurotiomycetidae</taxon>
        <taxon>Eurotiales</taxon>
        <taxon>Aspergillaceae</taxon>
        <taxon>Aspergillus</taxon>
        <taxon>Aspergillus subgen. Nidulantes</taxon>
    </lineage>
</organism>
<evidence type="ECO:0000259" key="2">
    <source>
        <dbReference type="PROSITE" id="PS50181"/>
    </source>
</evidence>
<feature type="region of interest" description="Disordered" evidence="1">
    <location>
        <begin position="1"/>
        <end position="27"/>
    </location>
</feature>
<dbReference type="PROSITE" id="PS50181">
    <property type="entry name" value="FBOX"/>
    <property type="match status" value="1"/>
</dbReference>
<proteinExistence type="predicted"/>
<reference evidence="3 4" key="1">
    <citation type="submission" date="2024-07" db="EMBL/GenBank/DDBJ databases">
        <title>Section-level genome sequencing and comparative genomics of Aspergillus sections Usti and Cavernicolus.</title>
        <authorList>
            <consortium name="Lawrence Berkeley National Laboratory"/>
            <person name="Nybo J.L."/>
            <person name="Vesth T.C."/>
            <person name="Theobald S."/>
            <person name="Frisvad J.C."/>
            <person name="Larsen T.O."/>
            <person name="Kjaerboelling I."/>
            <person name="Rothschild-Mancinelli K."/>
            <person name="Lyhne E.K."/>
            <person name="Kogle M.E."/>
            <person name="Barry K."/>
            <person name="Clum A."/>
            <person name="Na H."/>
            <person name="Ledsgaard L."/>
            <person name="Lin J."/>
            <person name="Lipzen A."/>
            <person name="Kuo A."/>
            <person name="Riley R."/>
            <person name="Mondo S."/>
            <person name="Labutti K."/>
            <person name="Haridas S."/>
            <person name="Pangalinan J."/>
            <person name="Salamov A.A."/>
            <person name="Simmons B.A."/>
            <person name="Magnuson J.K."/>
            <person name="Chen J."/>
            <person name="Drula E."/>
            <person name="Henrissat B."/>
            <person name="Wiebenga A."/>
            <person name="Lubbers R.J."/>
            <person name="Gomes A.C."/>
            <person name="Makela M.R."/>
            <person name="Stajich J."/>
            <person name="Grigoriev I.V."/>
            <person name="Mortensen U.H."/>
            <person name="De Vries R.P."/>
            <person name="Baker S.E."/>
            <person name="Andersen M.R."/>
        </authorList>
    </citation>
    <scope>NUCLEOTIDE SEQUENCE [LARGE SCALE GENOMIC DNA]</scope>
    <source>
        <strain evidence="3 4">CBS 209.92</strain>
    </source>
</reference>
<evidence type="ECO:0000256" key="1">
    <source>
        <dbReference type="SAM" id="MobiDB-lite"/>
    </source>
</evidence>
<protein>
    <recommendedName>
        <fullName evidence="2">F-box domain-containing protein</fullName>
    </recommendedName>
</protein>
<dbReference type="EMBL" id="JBFTWV010000133">
    <property type="protein sequence ID" value="KAL2785820.1"/>
    <property type="molecule type" value="Genomic_DNA"/>
</dbReference>